<dbReference type="SMART" id="SM00267">
    <property type="entry name" value="GGDEF"/>
    <property type="match status" value="1"/>
</dbReference>
<feature type="domain" description="GGDEF" evidence="4">
    <location>
        <begin position="549"/>
        <end position="682"/>
    </location>
</feature>
<feature type="domain" description="PAS" evidence="2">
    <location>
        <begin position="402"/>
        <end position="448"/>
    </location>
</feature>
<dbReference type="EMBL" id="JALJXV010000003">
    <property type="protein sequence ID" value="MCP1674139.1"/>
    <property type="molecule type" value="Genomic_DNA"/>
</dbReference>
<dbReference type="SMART" id="SM00052">
    <property type="entry name" value="EAL"/>
    <property type="match status" value="1"/>
</dbReference>
<accession>A0AAE3G214</accession>
<dbReference type="PANTHER" id="PTHR44757:SF2">
    <property type="entry name" value="BIOFILM ARCHITECTURE MAINTENANCE PROTEIN MBAA"/>
    <property type="match status" value="1"/>
</dbReference>
<dbReference type="Pfam" id="PF14827">
    <property type="entry name" value="dCache_3"/>
    <property type="match status" value="1"/>
</dbReference>
<feature type="transmembrane region" description="Helical" evidence="1">
    <location>
        <begin position="15"/>
        <end position="35"/>
    </location>
</feature>
<dbReference type="SUPFAM" id="SSF55073">
    <property type="entry name" value="Nucleotide cyclase"/>
    <property type="match status" value="1"/>
</dbReference>
<reference evidence="5" key="1">
    <citation type="submission" date="2022-03" db="EMBL/GenBank/DDBJ databases">
        <title>Genomic Encyclopedia of Type Strains, Phase III (KMG-III): the genomes of soil and plant-associated and newly described type strains.</title>
        <authorList>
            <person name="Whitman W."/>
        </authorList>
    </citation>
    <scope>NUCLEOTIDE SEQUENCE</scope>
    <source>
        <strain evidence="5">ANL 6-2</strain>
    </source>
</reference>
<dbReference type="PANTHER" id="PTHR44757">
    <property type="entry name" value="DIGUANYLATE CYCLASE DGCP"/>
    <property type="match status" value="1"/>
</dbReference>
<dbReference type="Gene3D" id="3.20.20.450">
    <property type="entry name" value="EAL domain"/>
    <property type="match status" value="1"/>
</dbReference>
<dbReference type="Pfam" id="PF00563">
    <property type="entry name" value="EAL"/>
    <property type="match status" value="1"/>
</dbReference>
<dbReference type="InterPro" id="IPR052155">
    <property type="entry name" value="Biofilm_reg_signaling"/>
</dbReference>
<dbReference type="RefSeq" id="WP_253475826.1">
    <property type="nucleotide sequence ID" value="NZ_JALJXV010000003.1"/>
</dbReference>
<evidence type="ECO:0000259" key="3">
    <source>
        <dbReference type="PROSITE" id="PS50883"/>
    </source>
</evidence>
<dbReference type="Gene3D" id="3.30.70.270">
    <property type="match status" value="1"/>
</dbReference>
<evidence type="ECO:0000313" key="6">
    <source>
        <dbReference type="Proteomes" id="UP001205843"/>
    </source>
</evidence>
<evidence type="ECO:0000256" key="1">
    <source>
        <dbReference type="SAM" id="Phobius"/>
    </source>
</evidence>
<keyword evidence="1" id="KW-0812">Transmembrane</keyword>
<dbReference type="PROSITE" id="PS50883">
    <property type="entry name" value="EAL"/>
    <property type="match status" value="1"/>
</dbReference>
<dbReference type="PROSITE" id="PS50887">
    <property type="entry name" value="GGDEF"/>
    <property type="match status" value="1"/>
</dbReference>
<dbReference type="InterPro" id="IPR035965">
    <property type="entry name" value="PAS-like_dom_sf"/>
</dbReference>
<dbReference type="AlphaFoldDB" id="A0AAE3G214"/>
<dbReference type="InterPro" id="IPR029787">
    <property type="entry name" value="Nucleotide_cyclase"/>
</dbReference>
<name>A0AAE3G214_9GAMM</name>
<dbReference type="InterPro" id="IPR001633">
    <property type="entry name" value="EAL_dom"/>
</dbReference>
<keyword evidence="6" id="KW-1185">Reference proteome</keyword>
<dbReference type="CDD" id="cd01948">
    <property type="entry name" value="EAL"/>
    <property type="match status" value="1"/>
</dbReference>
<dbReference type="NCBIfam" id="TIGR00254">
    <property type="entry name" value="GGDEF"/>
    <property type="match status" value="1"/>
</dbReference>
<keyword evidence="1" id="KW-1133">Transmembrane helix</keyword>
<dbReference type="InterPro" id="IPR043128">
    <property type="entry name" value="Rev_trsase/Diguanyl_cyclase"/>
</dbReference>
<evidence type="ECO:0000259" key="4">
    <source>
        <dbReference type="PROSITE" id="PS50887"/>
    </source>
</evidence>
<dbReference type="InterPro" id="IPR000014">
    <property type="entry name" value="PAS"/>
</dbReference>
<sequence>MSDTSRQTAQVSLTWRALTLTSLVLLALAIVISMLGNASMTARFEAHQEELFERKTREIDLALGQSSAELLNLASVLGIAAVEVRGLLGGSEGYRLLQAEWLSIELSAGVDTMQVLLPSGLPLGRWGPEPLIGRDAEGALLAEVLGGERPASGIVCAATCRQYVAAPALGGGEIAAIVILERGLADIATDVAQISGANVGLFVEGEVPEVPPEMADGWPIARPVPAWGGQMPILTRAEESFPLLMEASARAQREALREEPMRLRVDGRTYSIGAVPVPGGTGGEFILVRDVTAGVRAIGADTRALLYATIGGWAVAALILLAILWGPMARIRRLADALPALALGEYTKLRRAVGPGSERLRDEIDVLDGAALDLAAQLEHLEGEVGRHADQLETQMAALRREKDFASRLLDTARVVILTQEANGRIARINHFGETLVGEPAESLVGRSFSSVFLGGDPAASRKAADAPAMEEGVFGAIDGGPVTIAWYHANLHDSGDGGAAVVSVGLDVTARKGAEQHLGWLASHDTLTGLYNRRQLQAGLEAALARDEGGAVIHFDLDSFRDVNDSSGHHAGDELLRLIASTLEREFSERGVLARMGGDEFALLVEGADESQAVDCAERITRTLDELVFVDQGRRHRIQASIGIVCFPRHGETCQELLANADLAMYRAKEAGKSWHVLLDESGSEAKAAVRQRVYWSDALREALREDRLELHAQPIMHLESGRIGHFEVLVRLRDQTGVLHPPSSFIPVAERSGQISQIDLHVLAAALREIGDEGRRSAPVSLAVNLSAQTLRDDDFVAELAERLRESGADPARLTLEITETVAVTDFAATRRVMEAVSALGCQFALDDFGVGFSSFHYLAQLPAALIKIDGSFIRGLAASRERQAIVSAISAIAQGFDKRTVAEFVETEADAAVLRAMGIDYAQGDFVGKPLPIAEALSMDELSLRRRPPRPRNALP</sequence>
<dbReference type="InterPro" id="IPR035919">
    <property type="entry name" value="EAL_sf"/>
</dbReference>
<organism evidence="5 6">
    <name type="scientific">Natronocella acetinitrilica</name>
    <dbReference type="NCBI Taxonomy" id="414046"/>
    <lineage>
        <taxon>Bacteria</taxon>
        <taxon>Pseudomonadati</taxon>
        <taxon>Pseudomonadota</taxon>
        <taxon>Gammaproteobacteria</taxon>
        <taxon>Chromatiales</taxon>
        <taxon>Ectothiorhodospiraceae</taxon>
        <taxon>Natronocella</taxon>
    </lineage>
</organism>
<proteinExistence type="predicted"/>
<feature type="transmembrane region" description="Helical" evidence="1">
    <location>
        <begin position="304"/>
        <end position="325"/>
    </location>
</feature>
<dbReference type="CDD" id="cd01949">
    <property type="entry name" value="GGDEF"/>
    <property type="match status" value="1"/>
</dbReference>
<dbReference type="InterPro" id="IPR000160">
    <property type="entry name" value="GGDEF_dom"/>
</dbReference>
<dbReference type="PROSITE" id="PS50112">
    <property type="entry name" value="PAS"/>
    <property type="match status" value="1"/>
</dbReference>
<evidence type="ECO:0000259" key="2">
    <source>
        <dbReference type="PROSITE" id="PS50112"/>
    </source>
</evidence>
<protein>
    <submittedName>
        <fullName evidence="5">Diguanylate cyclase (GGDEF)-like protein</fullName>
    </submittedName>
</protein>
<dbReference type="InterPro" id="IPR029150">
    <property type="entry name" value="dCache_3"/>
</dbReference>
<dbReference type="Proteomes" id="UP001205843">
    <property type="component" value="Unassembled WGS sequence"/>
</dbReference>
<dbReference type="SUPFAM" id="SSF141868">
    <property type="entry name" value="EAL domain-like"/>
    <property type="match status" value="1"/>
</dbReference>
<feature type="domain" description="EAL" evidence="3">
    <location>
        <begin position="694"/>
        <end position="947"/>
    </location>
</feature>
<comment type="caution">
    <text evidence="5">The sequence shown here is derived from an EMBL/GenBank/DDBJ whole genome shotgun (WGS) entry which is preliminary data.</text>
</comment>
<keyword evidence="1" id="KW-0472">Membrane</keyword>
<gene>
    <name evidence="5" type="ORF">J2T57_001241</name>
</gene>
<evidence type="ECO:0000313" key="5">
    <source>
        <dbReference type="EMBL" id="MCP1674139.1"/>
    </source>
</evidence>
<dbReference type="Gene3D" id="3.30.450.20">
    <property type="entry name" value="PAS domain"/>
    <property type="match status" value="1"/>
</dbReference>
<dbReference type="Pfam" id="PF00990">
    <property type="entry name" value="GGDEF"/>
    <property type="match status" value="1"/>
</dbReference>
<dbReference type="SUPFAM" id="SSF55785">
    <property type="entry name" value="PYP-like sensor domain (PAS domain)"/>
    <property type="match status" value="1"/>
</dbReference>